<feature type="compositionally biased region" description="Polar residues" evidence="1">
    <location>
        <begin position="78"/>
        <end position="111"/>
    </location>
</feature>
<dbReference type="Proteomes" id="UP001303473">
    <property type="component" value="Unassembled WGS sequence"/>
</dbReference>
<accession>A0AAN6NDP1</accession>
<reference evidence="3" key="1">
    <citation type="journal article" date="2023" name="Mol. Phylogenet. Evol.">
        <title>Genome-scale phylogeny and comparative genomics of the fungal order Sordariales.</title>
        <authorList>
            <person name="Hensen N."/>
            <person name="Bonometti L."/>
            <person name="Westerberg I."/>
            <person name="Brannstrom I.O."/>
            <person name="Guillou S."/>
            <person name="Cros-Aarteil S."/>
            <person name="Calhoun S."/>
            <person name="Haridas S."/>
            <person name="Kuo A."/>
            <person name="Mondo S."/>
            <person name="Pangilinan J."/>
            <person name="Riley R."/>
            <person name="LaButti K."/>
            <person name="Andreopoulos B."/>
            <person name="Lipzen A."/>
            <person name="Chen C."/>
            <person name="Yan M."/>
            <person name="Daum C."/>
            <person name="Ng V."/>
            <person name="Clum A."/>
            <person name="Steindorff A."/>
            <person name="Ohm R.A."/>
            <person name="Martin F."/>
            <person name="Silar P."/>
            <person name="Natvig D.O."/>
            <person name="Lalanne C."/>
            <person name="Gautier V."/>
            <person name="Ament-Velasquez S.L."/>
            <person name="Kruys A."/>
            <person name="Hutchinson M.I."/>
            <person name="Powell A.J."/>
            <person name="Barry K."/>
            <person name="Miller A.N."/>
            <person name="Grigoriev I.V."/>
            <person name="Debuchy R."/>
            <person name="Gladieux P."/>
            <person name="Hiltunen Thoren M."/>
            <person name="Johannesson H."/>
        </authorList>
    </citation>
    <scope>NUCLEOTIDE SEQUENCE [LARGE SCALE GENOMIC DNA]</scope>
    <source>
        <strain evidence="3">CBS 340.73</strain>
    </source>
</reference>
<feature type="region of interest" description="Disordered" evidence="1">
    <location>
        <begin position="1"/>
        <end position="113"/>
    </location>
</feature>
<evidence type="ECO:0000256" key="1">
    <source>
        <dbReference type="SAM" id="MobiDB-lite"/>
    </source>
</evidence>
<comment type="caution">
    <text evidence="2">The sequence shown here is derived from an EMBL/GenBank/DDBJ whole genome shotgun (WGS) entry which is preliminary data.</text>
</comment>
<sequence length="329" mass="34990">MDRFATMGDGGSGAEGKGKGKGKEKADDDRLEHEEDSLLSRITASAATLPSALFSGPPGGAGELARAGNSEKGESSRTAESLSRAGESSVQFRSRPTPTGQVLKSSHTQEQIAREDASFADFLDTTGFLTPPADASGLEEAWLASASAAGPGRINADGAAGQIPPSSIAEQERRDGEAVVALLSANNDPEPDHLLGNEAMSSEDISRLRAALFGPNPDEAVSHIAWDNVLNLIPEYLLSSEREAADPTAMHLGTSNPQEAWQTWIDQWSRVLTAYQDEVWGDLGALVEEARVEVEKLEQETPSEKMPAEPKALLRLRAILGHLRGSQPM</sequence>
<name>A0AAN6NDP1_9PEZI</name>
<keyword evidence="3" id="KW-1185">Reference proteome</keyword>
<proteinExistence type="predicted"/>
<protein>
    <submittedName>
        <fullName evidence="2">Uncharacterized protein</fullName>
    </submittedName>
</protein>
<organism evidence="2 3">
    <name type="scientific">Diplogelasinospora grovesii</name>
    <dbReference type="NCBI Taxonomy" id="303347"/>
    <lineage>
        <taxon>Eukaryota</taxon>
        <taxon>Fungi</taxon>
        <taxon>Dikarya</taxon>
        <taxon>Ascomycota</taxon>
        <taxon>Pezizomycotina</taxon>
        <taxon>Sordariomycetes</taxon>
        <taxon>Sordariomycetidae</taxon>
        <taxon>Sordariales</taxon>
        <taxon>Diplogelasinosporaceae</taxon>
        <taxon>Diplogelasinospora</taxon>
    </lineage>
</organism>
<evidence type="ECO:0000313" key="3">
    <source>
        <dbReference type="Proteomes" id="UP001303473"/>
    </source>
</evidence>
<feature type="compositionally biased region" description="Basic and acidic residues" evidence="1">
    <location>
        <begin position="16"/>
        <end position="38"/>
    </location>
</feature>
<dbReference type="EMBL" id="MU853779">
    <property type="protein sequence ID" value="KAK3941847.1"/>
    <property type="molecule type" value="Genomic_DNA"/>
</dbReference>
<evidence type="ECO:0000313" key="2">
    <source>
        <dbReference type="EMBL" id="KAK3941847.1"/>
    </source>
</evidence>
<dbReference type="AlphaFoldDB" id="A0AAN6NDP1"/>
<gene>
    <name evidence="2" type="ORF">QBC46DRAFT_458012</name>
</gene>